<dbReference type="OrthoDB" id="48036at2759"/>
<dbReference type="SMART" id="SM01222">
    <property type="entry name" value="FTCD_N"/>
    <property type="match status" value="1"/>
</dbReference>
<feature type="domain" description="Formiminotransferase N-terminal subdomain" evidence="1">
    <location>
        <begin position="13"/>
        <end position="177"/>
    </location>
</feature>
<dbReference type="AlphaFoldDB" id="A0A024TS71"/>
<organism evidence="2">
    <name type="scientific">Aphanomyces invadans</name>
    <dbReference type="NCBI Taxonomy" id="157072"/>
    <lineage>
        <taxon>Eukaryota</taxon>
        <taxon>Sar</taxon>
        <taxon>Stramenopiles</taxon>
        <taxon>Oomycota</taxon>
        <taxon>Saprolegniomycetes</taxon>
        <taxon>Saprolegniales</taxon>
        <taxon>Verrucalvaceae</taxon>
        <taxon>Aphanomyces</taxon>
    </lineage>
</organism>
<gene>
    <name evidence="2" type="ORF">H310_10208</name>
</gene>
<evidence type="ECO:0000313" key="2">
    <source>
        <dbReference type="EMBL" id="ETV96456.1"/>
    </source>
</evidence>
<dbReference type="GO" id="GO:0016740">
    <property type="term" value="F:transferase activity"/>
    <property type="evidence" value="ECO:0007669"/>
    <property type="project" value="InterPro"/>
</dbReference>
<sequence>MAHGWIAAPRGGAYLAIVYVSEGRCPSKVRELATLASTAAARVRSPTAPPALVAHSFADPTYNRTSFFFVGSQVAASASAFVTSVLATLDFSRHRGTHPTLGTVDHVCFSPLGTATLDESAAEASSFASSLQCNEPTLPIYAYGPVLTGLRLRDIRKRLGYFSAKETCGAQTIAALMTTVREHPPTTAWRRVLAQQSSHDELCRQDVSPAKHGVLCVGSVPFVLNYNLRCRLQDPKVAVAKITSAVRCPEVEALTLQHRDGAYEVACNLLDSRSVPPETVLAIAAAAANDVGAAITDDYFTGPTETALLDAWRTHACGEDCPC</sequence>
<dbReference type="STRING" id="157072.A0A024TS71"/>
<dbReference type="InterPro" id="IPR037064">
    <property type="entry name" value="Formiminotransferase_N_sf"/>
</dbReference>
<dbReference type="InterPro" id="IPR051623">
    <property type="entry name" value="FTCD"/>
</dbReference>
<name>A0A024TS71_9STRA</name>
<dbReference type="GO" id="GO:0005542">
    <property type="term" value="F:folic acid binding"/>
    <property type="evidence" value="ECO:0007669"/>
    <property type="project" value="InterPro"/>
</dbReference>
<dbReference type="InterPro" id="IPR012886">
    <property type="entry name" value="Formiminotransferase_N"/>
</dbReference>
<dbReference type="PANTHER" id="PTHR12234:SF1">
    <property type="entry name" value="FORMIMINOTRANSFERASE N-TERMINAL SUBDOMAIN-CONTAINING PROTEIN"/>
    <property type="match status" value="1"/>
</dbReference>
<dbReference type="GeneID" id="20087258"/>
<evidence type="ECO:0000259" key="1">
    <source>
        <dbReference type="SMART" id="SM01222"/>
    </source>
</evidence>
<dbReference type="InterPro" id="IPR022384">
    <property type="entry name" value="FormiminoTrfase_cat_dom_sf"/>
</dbReference>
<reference evidence="2" key="1">
    <citation type="submission" date="2013-12" db="EMBL/GenBank/DDBJ databases">
        <title>The Genome Sequence of Aphanomyces invadans NJM9701.</title>
        <authorList>
            <consortium name="The Broad Institute Genomics Platform"/>
            <person name="Russ C."/>
            <person name="Tyler B."/>
            <person name="van West P."/>
            <person name="Dieguez-Uribeondo J."/>
            <person name="Young S.K."/>
            <person name="Zeng Q."/>
            <person name="Gargeya S."/>
            <person name="Fitzgerald M."/>
            <person name="Abouelleil A."/>
            <person name="Alvarado L."/>
            <person name="Chapman S.B."/>
            <person name="Gainer-Dewar J."/>
            <person name="Goldberg J."/>
            <person name="Griggs A."/>
            <person name="Gujja S."/>
            <person name="Hansen M."/>
            <person name="Howarth C."/>
            <person name="Imamovic A."/>
            <person name="Ireland A."/>
            <person name="Larimer J."/>
            <person name="McCowan C."/>
            <person name="Murphy C."/>
            <person name="Pearson M."/>
            <person name="Poon T.W."/>
            <person name="Priest M."/>
            <person name="Roberts A."/>
            <person name="Saif S."/>
            <person name="Shea T."/>
            <person name="Sykes S."/>
            <person name="Wortman J."/>
            <person name="Nusbaum C."/>
            <person name="Birren B."/>
        </authorList>
    </citation>
    <scope>NUCLEOTIDE SEQUENCE [LARGE SCALE GENOMIC DNA]</scope>
    <source>
        <strain evidence="2">NJM9701</strain>
    </source>
</reference>
<proteinExistence type="predicted"/>
<dbReference type="eggNOG" id="ENOG502QS19">
    <property type="taxonomic scope" value="Eukaryota"/>
</dbReference>
<dbReference type="PANTHER" id="PTHR12234">
    <property type="entry name" value="FORMIMINOTRANSFERASE-CYCLODEAMINASE"/>
    <property type="match status" value="1"/>
</dbReference>
<dbReference type="Pfam" id="PF07837">
    <property type="entry name" value="FTCD_N"/>
    <property type="match status" value="1"/>
</dbReference>
<accession>A0A024TS71</accession>
<dbReference type="Gene3D" id="3.30.990.10">
    <property type="entry name" value="Formiminotransferase, N-terminal subdomain"/>
    <property type="match status" value="1"/>
</dbReference>
<dbReference type="RefSeq" id="XP_008874719.1">
    <property type="nucleotide sequence ID" value="XM_008876497.1"/>
</dbReference>
<dbReference type="EMBL" id="KI913976">
    <property type="protein sequence ID" value="ETV96456.1"/>
    <property type="molecule type" value="Genomic_DNA"/>
</dbReference>
<dbReference type="SUPFAM" id="SSF55116">
    <property type="entry name" value="Formiminotransferase domain of formiminotransferase-cyclodeaminase"/>
    <property type="match status" value="1"/>
</dbReference>
<dbReference type="VEuPathDB" id="FungiDB:H310_10208"/>
<protein>
    <recommendedName>
        <fullName evidence="1">Formiminotransferase N-terminal subdomain domain-containing protein</fullName>
    </recommendedName>
</protein>